<feature type="non-terminal residue" evidence="1">
    <location>
        <position position="1"/>
    </location>
</feature>
<gene>
    <name evidence="1" type="ORF">LCGC14_3137290</name>
</gene>
<comment type="caution">
    <text evidence="1">The sequence shown here is derived from an EMBL/GenBank/DDBJ whole genome shotgun (WGS) entry which is preliminary data.</text>
</comment>
<protein>
    <submittedName>
        <fullName evidence="1">Uncharacterized protein</fullName>
    </submittedName>
</protein>
<organism evidence="1">
    <name type="scientific">marine sediment metagenome</name>
    <dbReference type="NCBI Taxonomy" id="412755"/>
    <lineage>
        <taxon>unclassified sequences</taxon>
        <taxon>metagenomes</taxon>
        <taxon>ecological metagenomes</taxon>
    </lineage>
</organism>
<reference evidence="1" key="1">
    <citation type="journal article" date="2015" name="Nature">
        <title>Complex archaea that bridge the gap between prokaryotes and eukaryotes.</title>
        <authorList>
            <person name="Spang A."/>
            <person name="Saw J.H."/>
            <person name="Jorgensen S.L."/>
            <person name="Zaremba-Niedzwiedzka K."/>
            <person name="Martijn J."/>
            <person name="Lind A.E."/>
            <person name="van Eijk R."/>
            <person name="Schleper C."/>
            <person name="Guy L."/>
            <person name="Ettema T.J."/>
        </authorList>
    </citation>
    <scope>NUCLEOTIDE SEQUENCE</scope>
</reference>
<evidence type="ECO:0000313" key="1">
    <source>
        <dbReference type="EMBL" id="KKK49215.1"/>
    </source>
</evidence>
<sequence length="104" mass="12236">PYRNARVVVLNRYSSEEQILIQEYSNANSLRRAEIREIETEGGKKLYSSFQGDLRNFHRNQRVLDYEMDAWLRVFGKVDSSLTPQAEEFFRSLMQELQGVTTTL</sequence>
<accession>A0A0F8WLT7</accession>
<dbReference type="EMBL" id="LAZR01068662">
    <property type="protein sequence ID" value="KKK49215.1"/>
    <property type="molecule type" value="Genomic_DNA"/>
</dbReference>
<name>A0A0F8WLT7_9ZZZZ</name>
<dbReference type="AlphaFoldDB" id="A0A0F8WLT7"/>
<proteinExistence type="predicted"/>